<dbReference type="EMBL" id="CM000764">
    <property type="protein sequence ID" value="KXG28493.1"/>
    <property type="molecule type" value="Genomic_DNA"/>
</dbReference>
<evidence type="ECO:0000313" key="2">
    <source>
        <dbReference type="EMBL" id="KXG28493.1"/>
    </source>
</evidence>
<dbReference type="InParanoid" id="A0A1B6PS56"/>
<keyword evidence="3" id="KW-1185">Reference proteome</keyword>
<dbReference type="OMA" id="HPIWAQV"/>
<dbReference type="Proteomes" id="UP000000768">
    <property type="component" value="Chromosome 5"/>
</dbReference>
<gene>
    <name evidence="2" type="ORF">SORBI_3005G128900</name>
</gene>
<evidence type="ECO:0000313" key="3">
    <source>
        <dbReference type="Proteomes" id="UP000000768"/>
    </source>
</evidence>
<dbReference type="PROSITE" id="PS51257">
    <property type="entry name" value="PROKAR_LIPOPROTEIN"/>
    <property type="match status" value="1"/>
</dbReference>
<organism evidence="2 3">
    <name type="scientific">Sorghum bicolor</name>
    <name type="common">Sorghum</name>
    <name type="synonym">Sorghum vulgare</name>
    <dbReference type="NCBI Taxonomy" id="4558"/>
    <lineage>
        <taxon>Eukaryota</taxon>
        <taxon>Viridiplantae</taxon>
        <taxon>Streptophyta</taxon>
        <taxon>Embryophyta</taxon>
        <taxon>Tracheophyta</taxon>
        <taxon>Spermatophyta</taxon>
        <taxon>Magnoliopsida</taxon>
        <taxon>Liliopsida</taxon>
        <taxon>Poales</taxon>
        <taxon>Poaceae</taxon>
        <taxon>PACMAD clade</taxon>
        <taxon>Panicoideae</taxon>
        <taxon>Andropogonodae</taxon>
        <taxon>Andropogoneae</taxon>
        <taxon>Sorghinae</taxon>
        <taxon>Sorghum</taxon>
    </lineage>
</organism>
<reference evidence="2 3" key="1">
    <citation type="journal article" date="2009" name="Nature">
        <title>The Sorghum bicolor genome and the diversification of grasses.</title>
        <authorList>
            <person name="Paterson A.H."/>
            <person name="Bowers J.E."/>
            <person name="Bruggmann R."/>
            <person name="Dubchak I."/>
            <person name="Grimwood J."/>
            <person name="Gundlach H."/>
            <person name="Haberer G."/>
            <person name="Hellsten U."/>
            <person name="Mitros T."/>
            <person name="Poliakov A."/>
            <person name="Schmutz J."/>
            <person name="Spannagl M."/>
            <person name="Tang H."/>
            <person name="Wang X."/>
            <person name="Wicker T."/>
            <person name="Bharti A.K."/>
            <person name="Chapman J."/>
            <person name="Feltus F.A."/>
            <person name="Gowik U."/>
            <person name="Grigoriev I.V."/>
            <person name="Lyons E."/>
            <person name="Maher C.A."/>
            <person name="Martis M."/>
            <person name="Narechania A."/>
            <person name="Otillar R.P."/>
            <person name="Penning B.W."/>
            <person name="Salamov A.A."/>
            <person name="Wang Y."/>
            <person name="Zhang L."/>
            <person name="Carpita N.C."/>
            <person name="Freeling M."/>
            <person name="Gingle A.R."/>
            <person name="Hash C.T."/>
            <person name="Keller B."/>
            <person name="Klein P."/>
            <person name="Kresovich S."/>
            <person name="McCann M.C."/>
            <person name="Ming R."/>
            <person name="Peterson D.G."/>
            <person name="Mehboob-ur-Rahman"/>
            <person name="Ware D."/>
            <person name="Westhoff P."/>
            <person name="Mayer K.F."/>
            <person name="Messing J."/>
            <person name="Rokhsar D.S."/>
        </authorList>
    </citation>
    <scope>NUCLEOTIDE SEQUENCE [LARGE SCALE GENOMIC DNA]</scope>
    <source>
        <strain evidence="3">cv. BTx623</strain>
    </source>
</reference>
<sequence>MGAKLLLVAFLVSTTACHPIWAQVLNTAELIEETFDGLQMIFDAAVDNVVQMTDILLDNIVNDDMGPIATANGTNP</sequence>
<dbReference type="Gramene" id="KXG28493">
    <property type="protein sequence ID" value="KXG28493"/>
    <property type="gene ID" value="SORBI_3005G128900"/>
</dbReference>
<feature type="chain" id="PRO_5008589092" evidence="1">
    <location>
        <begin position="23"/>
        <end position="76"/>
    </location>
</feature>
<keyword evidence="1" id="KW-0732">Signal</keyword>
<evidence type="ECO:0000256" key="1">
    <source>
        <dbReference type="SAM" id="SignalP"/>
    </source>
</evidence>
<name>A0A1B6PS56_SORBI</name>
<dbReference type="AlphaFoldDB" id="A0A1B6PS56"/>
<proteinExistence type="predicted"/>
<reference evidence="3" key="2">
    <citation type="journal article" date="2018" name="Plant J.">
        <title>The Sorghum bicolor reference genome: improved assembly, gene annotations, a transcriptome atlas, and signatures of genome organization.</title>
        <authorList>
            <person name="McCormick R.F."/>
            <person name="Truong S.K."/>
            <person name="Sreedasyam A."/>
            <person name="Jenkins J."/>
            <person name="Shu S."/>
            <person name="Sims D."/>
            <person name="Kennedy M."/>
            <person name="Amirebrahimi M."/>
            <person name="Weers B.D."/>
            <person name="McKinley B."/>
            <person name="Mattison A."/>
            <person name="Morishige D.T."/>
            <person name="Grimwood J."/>
            <person name="Schmutz J."/>
            <person name="Mullet J.E."/>
        </authorList>
    </citation>
    <scope>NUCLEOTIDE SEQUENCE [LARGE SCALE GENOMIC DNA]</scope>
    <source>
        <strain evidence="3">cv. BTx623</strain>
    </source>
</reference>
<protein>
    <submittedName>
        <fullName evidence="2">Uncharacterized protein</fullName>
    </submittedName>
</protein>
<feature type="signal peptide" evidence="1">
    <location>
        <begin position="1"/>
        <end position="22"/>
    </location>
</feature>
<accession>A0A1B6PS56</accession>